<gene>
    <name evidence="2" type="ORF">SPARVUS_LOCUS4872069</name>
</gene>
<keyword evidence="3" id="KW-1185">Reference proteome</keyword>
<sequence length="76" mass="8687">MMLASQCALWQIVTSSARLFFNSGTLRGLLADSLASHRCLLIVTVLTGNFRPSLIFLELIVAESLPFWLFFYLFEW</sequence>
<feature type="transmembrane region" description="Helical" evidence="1">
    <location>
        <begin position="55"/>
        <end position="74"/>
    </location>
</feature>
<evidence type="ECO:0000313" key="2">
    <source>
        <dbReference type="EMBL" id="CAI9558329.1"/>
    </source>
</evidence>
<reference evidence="2" key="1">
    <citation type="submission" date="2023-05" db="EMBL/GenBank/DDBJ databases">
        <authorList>
            <person name="Stuckert A."/>
        </authorList>
    </citation>
    <scope>NUCLEOTIDE SEQUENCE</scope>
</reference>
<comment type="caution">
    <text evidence="2">The sequence shown here is derived from an EMBL/GenBank/DDBJ whole genome shotgun (WGS) entry which is preliminary data.</text>
</comment>
<name>A0ABN9CE07_9NEOB</name>
<evidence type="ECO:0000256" key="1">
    <source>
        <dbReference type="SAM" id="Phobius"/>
    </source>
</evidence>
<accession>A0ABN9CE07</accession>
<dbReference type="EMBL" id="CATNWA010009638">
    <property type="protein sequence ID" value="CAI9558329.1"/>
    <property type="molecule type" value="Genomic_DNA"/>
</dbReference>
<protein>
    <submittedName>
        <fullName evidence="2">Uncharacterized protein</fullName>
    </submittedName>
</protein>
<dbReference type="Proteomes" id="UP001162483">
    <property type="component" value="Unassembled WGS sequence"/>
</dbReference>
<keyword evidence="1" id="KW-0472">Membrane</keyword>
<evidence type="ECO:0000313" key="3">
    <source>
        <dbReference type="Proteomes" id="UP001162483"/>
    </source>
</evidence>
<proteinExistence type="predicted"/>
<organism evidence="2 3">
    <name type="scientific">Staurois parvus</name>
    <dbReference type="NCBI Taxonomy" id="386267"/>
    <lineage>
        <taxon>Eukaryota</taxon>
        <taxon>Metazoa</taxon>
        <taxon>Chordata</taxon>
        <taxon>Craniata</taxon>
        <taxon>Vertebrata</taxon>
        <taxon>Euteleostomi</taxon>
        <taxon>Amphibia</taxon>
        <taxon>Batrachia</taxon>
        <taxon>Anura</taxon>
        <taxon>Neobatrachia</taxon>
        <taxon>Ranoidea</taxon>
        <taxon>Ranidae</taxon>
        <taxon>Staurois</taxon>
    </lineage>
</organism>
<keyword evidence="1" id="KW-1133">Transmembrane helix</keyword>
<keyword evidence="1" id="KW-0812">Transmembrane</keyword>